<name>A0LMI2_SYNFM</name>
<comment type="catalytic activity">
    <reaction evidence="4">
        <text>S-methyl-5'-thioadenosine + H2O + H(+) = S-methyl-5'-thioinosine + NH4(+)</text>
        <dbReference type="Rhea" id="RHEA:25025"/>
        <dbReference type="ChEBI" id="CHEBI:15377"/>
        <dbReference type="ChEBI" id="CHEBI:15378"/>
        <dbReference type="ChEBI" id="CHEBI:17509"/>
        <dbReference type="ChEBI" id="CHEBI:28938"/>
        <dbReference type="ChEBI" id="CHEBI:48595"/>
        <dbReference type="EC" id="3.5.4.31"/>
    </reaction>
</comment>
<dbReference type="Gene3D" id="2.30.40.10">
    <property type="entry name" value="Urease, subunit C, domain 1"/>
    <property type="match status" value="1"/>
</dbReference>
<proteinExistence type="inferred from homology"/>
<dbReference type="FunCoup" id="A0LMI2">
    <property type="interactions" value="372"/>
</dbReference>
<dbReference type="STRING" id="335543.Sfum_2960"/>
<comment type="function">
    <text evidence="4">Catalyzes the deamination of 5-methylthioadenosine and S-adenosyl-L-homocysteine into 5-methylthioinosine and S-inosyl-L-homocysteine, respectively. Is also able to deaminate adenosine.</text>
</comment>
<dbReference type="Proteomes" id="UP000001784">
    <property type="component" value="Chromosome"/>
</dbReference>
<evidence type="ECO:0000256" key="3">
    <source>
        <dbReference type="ARBA" id="ARBA00022833"/>
    </source>
</evidence>
<keyword evidence="7" id="KW-1185">Reference proteome</keyword>
<dbReference type="GO" id="GO:0046872">
    <property type="term" value="F:metal ion binding"/>
    <property type="evidence" value="ECO:0007669"/>
    <property type="project" value="UniProtKB-KW"/>
</dbReference>
<dbReference type="AlphaFoldDB" id="A0LMI2"/>
<dbReference type="SUPFAM" id="SSF51338">
    <property type="entry name" value="Composite domain of metallo-dependent hydrolases"/>
    <property type="match status" value="2"/>
</dbReference>
<dbReference type="EMBL" id="CP000478">
    <property type="protein sequence ID" value="ABK18634.1"/>
    <property type="molecule type" value="Genomic_DNA"/>
</dbReference>
<feature type="binding site" evidence="4">
    <location>
        <position position="210"/>
    </location>
    <ligand>
        <name>substrate</name>
    </ligand>
</feature>
<dbReference type="InterPro" id="IPR050287">
    <property type="entry name" value="MTA/SAH_deaminase"/>
</dbReference>
<feature type="binding site" evidence="4">
    <location>
        <position position="87"/>
    </location>
    <ligand>
        <name>Zn(2+)</name>
        <dbReference type="ChEBI" id="CHEBI:29105"/>
    </ligand>
</feature>
<evidence type="ECO:0000313" key="7">
    <source>
        <dbReference type="Proteomes" id="UP000001784"/>
    </source>
</evidence>
<keyword evidence="3 4" id="KW-0862">Zinc</keyword>
<dbReference type="eggNOG" id="COG0402">
    <property type="taxonomic scope" value="Bacteria"/>
</dbReference>
<feature type="binding site" evidence="4">
    <location>
        <position position="89"/>
    </location>
    <ligand>
        <name>Zn(2+)</name>
        <dbReference type="ChEBI" id="CHEBI:29105"/>
    </ligand>
</feature>
<dbReference type="InterPro" id="IPR032466">
    <property type="entry name" value="Metal_Hydrolase"/>
</dbReference>
<dbReference type="Gene3D" id="3.20.20.140">
    <property type="entry name" value="Metal-dependent hydrolases"/>
    <property type="match status" value="1"/>
</dbReference>
<dbReference type="InParanoid" id="A0LMI2"/>
<feature type="domain" description="Amidohydrolase-related" evidence="5">
    <location>
        <begin position="79"/>
        <end position="429"/>
    </location>
</feature>
<dbReference type="HAMAP" id="MF_01281">
    <property type="entry name" value="MTA_SAH_deamin"/>
    <property type="match status" value="1"/>
</dbReference>
<dbReference type="GO" id="GO:0050270">
    <property type="term" value="F:S-adenosylhomocysteine deaminase activity"/>
    <property type="evidence" value="ECO:0007669"/>
    <property type="project" value="UniProtKB-UniRule"/>
</dbReference>
<protein>
    <recommendedName>
        <fullName evidence="4">5-methylthioadenosine/S-adenosylhomocysteine deaminase</fullName>
        <shortName evidence="4">MTA/SAH deaminase</shortName>
        <ecNumber evidence="4">3.5.4.28</ecNumber>
        <ecNumber evidence="4">3.5.4.31</ecNumber>
    </recommendedName>
</protein>
<accession>A0LMI2</accession>
<sequence length="458" mass="49216">MSDISPARSNPEPGGTPPREVDWLLADADWVLTCDAAMSAIPSGAVAIEGDTLVGVGSSRDIRSRFRGRNEMCLKGCLVAPGLINTHGHAAMSCFRGLGSDLPLERWLTEVIFPAEASHVTPEFVHYGTLLSCIEMLKGGTTTFCDGYFFEEEAARAAQESGIRAVLGQGILDFPTPDQPDPSRFAERAEAFLRSFPPGESRLQPSLFCHSISACGPETLRRVKSICRESGILFQIHLSETASEVEQVIGRYGTRPVHHLDRLGILDDRTLCAHAVWLDREEIDILAARGAGLSHNEESNMKLASGIAPVPELIGAGVRIGLGTDGCASNNDLDLFSEMDMVAKSHKAFRKDPMACSAAAVLRMATRGGSAVLSHQGMTGGIEEGWKADLIVIDLDQPHLTPLYDPISHLVYAAGAGDVRHVWVDGRLVVSNGTILTLDESRIMKEVLRIAGKIAGAS</sequence>
<evidence type="ECO:0000259" key="5">
    <source>
        <dbReference type="Pfam" id="PF01979"/>
    </source>
</evidence>
<dbReference type="GO" id="GO:0090614">
    <property type="term" value="F:5'-methylthioadenosine deaminase activity"/>
    <property type="evidence" value="ECO:0007669"/>
    <property type="project" value="UniProtKB-UniRule"/>
</dbReference>
<dbReference type="KEGG" id="sfu:Sfum_2960"/>
<keyword evidence="1 4" id="KW-0479">Metal-binding</keyword>
<dbReference type="PANTHER" id="PTHR43794:SF11">
    <property type="entry name" value="AMIDOHYDROLASE-RELATED DOMAIN-CONTAINING PROTEIN"/>
    <property type="match status" value="1"/>
</dbReference>
<reference evidence="6 7" key="1">
    <citation type="submission" date="2006-10" db="EMBL/GenBank/DDBJ databases">
        <title>Complete sequence of Syntrophobacter fumaroxidans MPOB.</title>
        <authorList>
            <consortium name="US DOE Joint Genome Institute"/>
            <person name="Copeland A."/>
            <person name="Lucas S."/>
            <person name="Lapidus A."/>
            <person name="Barry K."/>
            <person name="Detter J.C."/>
            <person name="Glavina del Rio T."/>
            <person name="Hammon N."/>
            <person name="Israni S."/>
            <person name="Pitluck S."/>
            <person name="Goltsman E.G."/>
            <person name="Martinez M."/>
            <person name="Schmutz J."/>
            <person name="Larimer F."/>
            <person name="Land M."/>
            <person name="Hauser L."/>
            <person name="Kyrpides N."/>
            <person name="Kim E."/>
            <person name="Boone D.R."/>
            <person name="Brockman F."/>
            <person name="Culley D."/>
            <person name="Ferry J."/>
            <person name="Gunsalus R."/>
            <person name="McInerney M.J."/>
            <person name="Morrison M."/>
            <person name="Plugge C."/>
            <person name="Rohlin L."/>
            <person name="Scholten J."/>
            <person name="Sieber J."/>
            <person name="Stams A.J.M."/>
            <person name="Worm P."/>
            <person name="Henstra A.M."/>
            <person name="Richardson P."/>
        </authorList>
    </citation>
    <scope>NUCLEOTIDE SEQUENCE [LARGE SCALE GENOMIC DNA]</scope>
    <source>
        <strain evidence="7">DSM 10017 / MPOB</strain>
    </source>
</reference>
<evidence type="ECO:0000256" key="1">
    <source>
        <dbReference type="ARBA" id="ARBA00022723"/>
    </source>
</evidence>
<dbReference type="EC" id="3.5.4.28" evidence="4"/>
<comment type="cofactor">
    <cofactor evidence="4">
        <name>Zn(2+)</name>
        <dbReference type="ChEBI" id="CHEBI:29105"/>
    </cofactor>
    <text evidence="4">Binds 1 zinc ion per subunit.</text>
</comment>
<evidence type="ECO:0000313" key="6">
    <source>
        <dbReference type="EMBL" id="ABK18634.1"/>
    </source>
</evidence>
<dbReference type="InterPro" id="IPR006680">
    <property type="entry name" value="Amidohydro-rel"/>
</dbReference>
<dbReference type="RefSeq" id="WP_011699798.1">
    <property type="nucleotide sequence ID" value="NC_008554.1"/>
</dbReference>
<keyword evidence="2 4" id="KW-0378">Hydrolase</keyword>
<dbReference type="FunFam" id="3.20.20.140:FF:000014">
    <property type="entry name" value="5-methylthioadenosine/S-adenosylhomocysteine deaminase"/>
    <property type="match status" value="1"/>
</dbReference>
<feature type="binding site" evidence="4">
    <location>
        <position position="325"/>
    </location>
    <ligand>
        <name>substrate</name>
    </ligand>
</feature>
<feature type="binding site" evidence="4">
    <location>
        <position position="116"/>
    </location>
    <ligand>
        <name>substrate</name>
    </ligand>
</feature>
<evidence type="ECO:0000256" key="4">
    <source>
        <dbReference type="HAMAP-Rule" id="MF_01281"/>
    </source>
</evidence>
<comment type="caution">
    <text evidence="4">Lacks conserved residue(s) required for the propagation of feature annotation.</text>
</comment>
<organism evidence="6 7">
    <name type="scientific">Syntrophobacter fumaroxidans (strain DSM 10017 / MPOB)</name>
    <dbReference type="NCBI Taxonomy" id="335543"/>
    <lineage>
        <taxon>Bacteria</taxon>
        <taxon>Pseudomonadati</taxon>
        <taxon>Thermodesulfobacteriota</taxon>
        <taxon>Syntrophobacteria</taxon>
        <taxon>Syntrophobacterales</taxon>
        <taxon>Syntrophobacteraceae</taxon>
        <taxon>Syntrophobacter</taxon>
    </lineage>
</organism>
<feature type="binding site" evidence="4">
    <location>
        <position position="240"/>
    </location>
    <ligand>
        <name>substrate</name>
    </ligand>
</feature>
<dbReference type="SUPFAM" id="SSF51556">
    <property type="entry name" value="Metallo-dependent hydrolases"/>
    <property type="match status" value="1"/>
</dbReference>
<dbReference type="Pfam" id="PF01979">
    <property type="entry name" value="Amidohydro_1"/>
    <property type="match status" value="1"/>
</dbReference>
<feature type="binding site" evidence="4">
    <location>
        <position position="325"/>
    </location>
    <ligand>
        <name>Zn(2+)</name>
        <dbReference type="ChEBI" id="CHEBI:29105"/>
    </ligand>
</feature>
<comment type="catalytic activity">
    <reaction evidence="4">
        <text>S-adenosyl-L-homocysteine + H2O + H(+) = S-inosyl-L-homocysteine + NH4(+)</text>
        <dbReference type="Rhea" id="RHEA:20716"/>
        <dbReference type="ChEBI" id="CHEBI:15377"/>
        <dbReference type="ChEBI" id="CHEBI:15378"/>
        <dbReference type="ChEBI" id="CHEBI:28938"/>
        <dbReference type="ChEBI" id="CHEBI:57856"/>
        <dbReference type="ChEBI" id="CHEBI:57985"/>
        <dbReference type="EC" id="3.5.4.28"/>
    </reaction>
</comment>
<evidence type="ECO:0000256" key="2">
    <source>
        <dbReference type="ARBA" id="ARBA00022801"/>
    </source>
</evidence>
<comment type="similarity">
    <text evidence="4">Belongs to the metallo-dependent hydrolases superfamily. MTA/SAH deaminase family.</text>
</comment>
<dbReference type="EC" id="3.5.4.31" evidence="4"/>
<dbReference type="PANTHER" id="PTHR43794">
    <property type="entry name" value="AMINOHYDROLASE SSNA-RELATED"/>
    <property type="match status" value="1"/>
</dbReference>
<feature type="binding site" evidence="4">
    <location>
        <position position="237"/>
    </location>
    <ligand>
        <name>Zn(2+)</name>
        <dbReference type="ChEBI" id="CHEBI:29105"/>
    </ligand>
</feature>
<dbReference type="HOGENOM" id="CLU_012358_2_1_7"/>
<dbReference type="InterPro" id="IPR023512">
    <property type="entry name" value="Deaminase_MtaD/DadD"/>
</dbReference>
<gene>
    <name evidence="4" type="primary">mtaD</name>
    <name evidence="6" type="ordered locus">Sfum_2960</name>
</gene>
<dbReference type="CDD" id="cd01298">
    <property type="entry name" value="ATZ_TRZ_like"/>
    <property type="match status" value="1"/>
</dbReference>
<dbReference type="OrthoDB" id="9807210at2"/>
<dbReference type="InterPro" id="IPR011059">
    <property type="entry name" value="Metal-dep_hydrolase_composite"/>
</dbReference>